<evidence type="ECO:0000256" key="1">
    <source>
        <dbReference type="SAM" id="MobiDB-lite"/>
    </source>
</evidence>
<name>A0A1I1LJL6_9ACTN</name>
<sequence>MGEPLVWSSLEGQRPRGPWLWSRAVDTAVVGSGASLAFAAVAVVASAVSWRTGDWLIIAFMHLGIAVNYPHYAATYHLIVRERHLKRRSFHILLASLPVVALLAVLGAVYEHTWLVLLLRVYLTWSPYHYAKQHFGIACMYAGRNRTPLAQTEKRLLVAAFVLQAAFMMIVINASTLDPSAGGSGVLLLEAILPSWTYGVAVACSVVGLGLFAEVCRRHRARTGAWPMRTVLLLFLVNLVWLVVPNVWLPGQAGPWVGPRIAVWVPVAVPFFHCVQYLAVSGHRERLSGPVRPIVLMAGLMVLGYTMFEVTAQGLHHGLGLPLPHALFLMSSLINVHHFWLDGIVWRSPRPAQKPAQPSAAERGLVGSPR</sequence>
<feature type="transmembrane region" description="Helical" evidence="2">
    <location>
        <begin position="92"/>
        <end position="110"/>
    </location>
</feature>
<feature type="transmembrane region" description="Helical" evidence="2">
    <location>
        <begin position="28"/>
        <end position="48"/>
    </location>
</feature>
<dbReference type="OrthoDB" id="127712at2"/>
<keyword evidence="4" id="KW-1185">Reference proteome</keyword>
<reference evidence="3 4" key="1">
    <citation type="submission" date="2016-10" db="EMBL/GenBank/DDBJ databases">
        <authorList>
            <person name="de Groot N.N."/>
        </authorList>
    </citation>
    <scope>NUCLEOTIDE SEQUENCE [LARGE SCALE GENOMIC DNA]</scope>
    <source>
        <strain evidence="3 4">CGMCC 1.7056</strain>
    </source>
</reference>
<feature type="transmembrane region" description="Helical" evidence="2">
    <location>
        <begin position="156"/>
        <end position="176"/>
    </location>
</feature>
<keyword evidence="2" id="KW-0472">Membrane</keyword>
<feature type="transmembrane region" description="Helical" evidence="2">
    <location>
        <begin position="55"/>
        <end position="72"/>
    </location>
</feature>
<feature type="transmembrane region" description="Helical" evidence="2">
    <location>
        <begin position="261"/>
        <end position="279"/>
    </location>
</feature>
<gene>
    <name evidence="3" type="ORF">SAMN04487968_11088</name>
</gene>
<dbReference type="RefSeq" id="WP_091124923.1">
    <property type="nucleotide sequence ID" value="NZ_FOLB01000010.1"/>
</dbReference>
<dbReference type="Proteomes" id="UP000198832">
    <property type="component" value="Unassembled WGS sequence"/>
</dbReference>
<keyword evidence="2" id="KW-1133">Transmembrane helix</keyword>
<proteinExistence type="predicted"/>
<dbReference type="AlphaFoldDB" id="A0A1I1LJL6"/>
<feature type="region of interest" description="Disordered" evidence="1">
    <location>
        <begin position="350"/>
        <end position="370"/>
    </location>
</feature>
<keyword evidence="2" id="KW-0812">Transmembrane</keyword>
<evidence type="ECO:0000313" key="4">
    <source>
        <dbReference type="Proteomes" id="UP000198832"/>
    </source>
</evidence>
<feature type="transmembrane region" description="Helical" evidence="2">
    <location>
        <begin position="320"/>
        <end position="341"/>
    </location>
</feature>
<feature type="transmembrane region" description="Helical" evidence="2">
    <location>
        <begin position="196"/>
        <end position="216"/>
    </location>
</feature>
<feature type="transmembrane region" description="Helical" evidence="2">
    <location>
        <begin position="291"/>
        <end position="308"/>
    </location>
</feature>
<dbReference type="STRING" id="574651.SAMN04487968_11088"/>
<evidence type="ECO:0000313" key="3">
    <source>
        <dbReference type="EMBL" id="SFC73146.1"/>
    </source>
</evidence>
<feature type="transmembrane region" description="Helical" evidence="2">
    <location>
        <begin position="228"/>
        <end position="249"/>
    </location>
</feature>
<accession>A0A1I1LJL6</accession>
<dbReference type="EMBL" id="FOLB01000010">
    <property type="protein sequence ID" value="SFC73146.1"/>
    <property type="molecule type" value="Genomic_DNA"/>
</dbReference>
<protein>
    <submittedName>
        <fullName evidence="3">Uncharacterized protein</fullName>
    </submittedName>
</protein>
<organism evidence="3 4">
    <name type="scientific">Nocardioides terrae</name>
    <dbReference type="NCBI Taxonomy" id="574651"/>
    <lineage>
        <taxon>Bacteria</taxon>
        <taxon>Bacillati</taxon>
        <taxon>Actinomycetota</taxon>
        <taxon>Actinomycetes</taxon>
        <taxon>Propionibacteriales</taxon>
        <taxon>Nocardioidaceae</taxon>
        <taxon>Nocardioides</taxon>
    </lineage>
</organism>
<evidence type="ECO:0000256" key="2">
    <source>
        <dbReference type="SAM" id="Phobius"/>
    </source>
</evidence>